<evidence type="ECO:0000313" key="2">
    <source>
        <dbReference type="Proteomes" id="UP001056120"/>
    </source>
</evidence>
<dbReference type="Proteomes" id="UP001056120">
    <property type="component" value="Linkage Group LG01"/>
</dbReference>
<dbReference type="EMBL" id="CM042018">
    <property type="protein sequence ID" value="KAI3829541.1"/>
    <property type="molecule type" value="Genomic_DNA"/>
</dbReference>
<reference evidence="1 2" key="2">
    <citation type="journal article" date="2022" name="Mol. Ecol. Resour.">
        <title>The genomes of chicory, endive, great burdock and yacon provide insights into Asteraceae paleo-polyploidization history and plant inulin production.</title>
        <authorList>
            <person name="Fan W."/>
            <person name="Wang S."/>
            <person name="Wang H."/>
            <person name="Wang A."/>
            <person name="Jiang F."/>
            <person name="Liu H."/>
            <person name="Zhao H."/>
            <person name="Xu D."/>
            <person name="Zhang Y."/>
        </authorList>
    </citation>
    <scope>NUCLEOTIDE SEQUENCE [LARGE SCALE GENOMIC DNA]</scope>
    <source>
        <strain evidence="2">cv. Yunnan</strain>
        <tissue evidence="1">Leaves</tissue>
    </source>
</reference>
<sequence>MTRFLELVETHGSILPVFTNGKLYPTSPLPMTRLFISSWTTFVRQLFSSLNLRLPSKHPLPPFPTRPPIQPHTRLSIFIQRLTTQPLSSRRYIVDCGGI</sequence>
<keyword evidence="2" id="KW-1185">Reference proteome</keyword>
<name>A0ACB9KBC5_9ASTR</name>
<gene>
    <name evidence="1" type="ORF">L1987_03667</name>
</gene>
<accession>A0ACB9KBC5</accession>
<reference evidence="2" key="1">
    <citation type="journal article" date="2022" name="Mol. Ecol. Resour.">
        <title>The genomes of chicory, endive, great burdock and yacon provide insights into Asteraceae palaeo-polyploidization history and plant inulin production.</title>
        <authorList>
            <person name="Fan W."/>
            <person name="Wang S."/>
            <person name="Wang H."/>
            <person name="Wang A."/>
            <person name="Jiang F."/>
            <person name="Liu H."/>
            <person name="Zhao H."/>
            <person name="Xu D."/>
            <person name="Zhang Y."/>
        </authorList>
    </citation>
    <scope>NUCLEOTIDE SEQUENCE [LARGE SCALE GENOMIC DNA]</scope>
    <source>
        <strain evidence="2">cv. Yunnan</strain>
    </source>
</reference>
<comment type="caution">
    <text evidence="1">The sequence shown here is derived from an EMBL/GenBank/DDBJ whole genome shotgun (WGS) entry which is preliminary data.</text>
</comment>
<organism evidence="1 2">
    <name type="scientific">Smallanthus sonchifolius</name>
    <dbReference type="NCBI Taxonomy" id="185202"/>
    <lineage>
        <taxon>Eukaryota</taxon>
        <taxon>Viridiplantae</taxon>
        <taxon>Streptophyta</taxon>
        <taxon>Embryophyta</taxon>
        <taxon>Tracheophyta</taxon>
        <taxon>Spermatophyta</taxon>
        <taxon>Magnoliopsida</taxon>
        <taxon>eudicotyledons</taxon>
        <taxon>Gunneridae</taxon>
        <taxon>Pentapetalae</taxon>
        <taxon>asterids</taxon>
        <taxon>campanulids</taxon>
        <taxon>Asterales</taxon>
        <taxon>Asteraceae</taxon>
        <taxon>Asteroideae</taxon>
        <taxon>Heliantheae alliance</taxon>
        <taxon>Millerieae</taxon>
        <taxon>Smallanthus</taxon>
    </lineage>
</organism>
<proteinExistence type="predicted"/>
<protein>
    <submittedName>
        <fullName evidence="1">Uncharacterized protein</fullName>
    </submittedName>
</protein>
<evidence type="ECO:0000313" key="1">
    <source>
        <dbReference type="EMBL" id="KAI3829541.1"/>
    </source>
</evidence>